<accession>A0A3M0KE65</accession>
<keyword evidence="1" id="KW-0732">Signal</keyword>
<dbReference type="AlphaFoldDB" id="A0A3M0KE65"/>
<organism evidence="2 3">
    <name type="scientific">Hirundo rustica rustica</name>
    <dbReference type="NCBI Taxonomy" id="333673"/>
    <lineage>
        <taxon>Eukaryota</taxon>
        <taxon>Metazoa</taxon>
        <taxon>Chordata</taxon>
        <taxon>Craniata</taxon>
        <taxon>Vertebrata</taxon>
        <taxon>Euteleostomi</taxon>
        <taxon>Archelosauria</taxon>
        <taxon>Archosauria</taxon>
        <taxon>Dinosauria</taxon>
        <taxon>Saurischia</taxon>
        <taxon>Theropoda</taxon>
        <taxon>Coelurosauria</taxon>
        <taxon>Aves</taxon>
        <taxon>Neognathae</taxon>
        <taxon>Neoaves</taxon>
        <taxon>Telluraves</taxon>
        <taxon>Australaves</taxon>
        <taxon>Passeriformes</taxon>
        <taxon>Sylvioidea</taxon>
        <taxon>Hirundinidae</taxon>
        <taxon>Hirundo</taxon>
    </lineage>
</organism>
<evidence type="ECO:0000256" key="1">
    <source>
        <dbReference type="SAM" id="SignalP"/>
    </source>
</evidence>
<name>A0A3M0KE65_HIRRU</name>
<protein>
    <submittedName>
        <fullName evidence="2">Uncharacterized protein</fullName>
    </submittedName>
</protein>
<gene>
    <name evidence="2" type="ORF">DUI87_11404</name>
</gene>
<reference evidence="2 3" key="1">
    <citation type="submission" date="2018-07" db="EMBL/GenBank/DDBJ databases">
        <title>A high quality draft genome assembly of the barn swallow (H. rustica rustica).</title>
        <authorList>
            <person name="Formenti G."/>
            <person name="Chiara M."/>
            <person name="Poveda L."/>
            <person name="Francoijs K.-J."/>
            <person name="Bonisoli-Alquati A."/>
            <person name="Canova L."/>
            <person name="Gianfranceschi L."/>
            <person name="Horner D.S."/>
            <person name="Saino N."/>
        </authorList>
    </citation>
    <scope>NUCLEOTIDE SEQUENCE [LARGE SCALE GENOMIC DNA]</scope>
    <source>
        <strain evidence="2">Chelidonia</strain>
        <tissue evidence="2">Blood</tissue>
    </source>
</reference>
<sequence length="226" mass="25551">MHFFIYIVFVMVKAQECVGLGSKPEQNLVKIDEFKCLAFEELYLSNRITCGNNEAISRPNPWNLFTALASNVCLDLAEGWRSARHQEKHPALPGATRRTACASHGRFYYNSPGYLVRQGASDAILLPGEYQFGYKAKPAGLVCLLRFASLKRQARKYQEYCTEITNSEELGSTFVTHSKETGFLFGTIKIALRFEKGFAFSSVDQTEFKFPEFWLAHAGERSGIMM</sequence>
<comment type="caution">
    <text evidence="2">The sequence shown here is derived from an EMBL/GenBank/DDBJ whole genome shotgun (WGS) entry which is preliminary data.</text>
</comment>
<evidence type="ECO:0000313" key="3">
    <source>
        <dbReference type="Proteomes" id="UP000269221"/>
    </source>
</evidence>
<feature type="signal peptide" evidence="1">
    <location>
        <begin position="1"/>
        <end position="19"/>
    </location>
</feature>
<dbReference type="Proteomes" id="UP000269221">
    <property type="component" value="Unassembled WGS sequence"/>
</dbReference>
<evidence type="ECO:0000313" key="2">
    <source>
        <dbReference type="EMBL" id="RMC11285.1"/>
    </source>
</evidence>
<dbReference type="EMBL" id="QRBI01000108">
    <property type="protein sequence ID" value="RMC11285.1"/>
    <property type="molecule type" value="Genomic_DNA"/>
</dbReference>
<feature type="chain" id="PRO_5018165837" evidence="1">
    <location>
        <begin position="20"/>
        <end position="226"/>
    </location>
</feature>
<proteinExistence type="predicted"/>
<keyword evidence="3" id="KW-1185">Reference proteome</keyword>